<keyword evidence="12" id="KW-1185">Reference proteome</keyword>
<feature type="transmembrane region" description="Helical" evidence="10">
    <location>
        <begin position="474"/>
        <end position="495"/>
    </location>
</feature>
<dbReference type="GO" id="GO:0004930">
    <property type="term" value="F:G protein-coupled receptor activity"/>
    <property type="evidence" value="ECO:0007669"/>
    <property type="project" value="UniProtKB-KW"/>
</dbReference>
<comment type="similarity">
    <text evidence="9">Belongs to the G-protein coupled receptor 1 family.</text>
</comment>
<dbReference type="InParanoid" id="A0A6P7WGZ4"/>
<evidence type="ECO:0000313" key="12">
    <source>
        <dbReference type="Proteomes" id="UP000515156"/>
    </source>
</evidence>
<protein>
    <submittedName>
        <fullName evidence="13">Uncharacterized protein LOC115457245</fullName>
    </submittedName>
</protein>
<feature type="transmembrane region" description="Helical" evidence="10">
    <location>
        <begin position="606"/>
        <end position="624"/>
    </location>
</feature>
<feature type="transmembrane region" description="Helical" evidence="10">
    <location>
        <begin position="272"/>
        <end position="290"/>
    </location>
</feature>
<dbReference type="PANTHER" id="PTHR48002">
    <property type="entry name" value="OLFACTORY RECEPTOR"/>
    <property type="match status" value="1"/>
</dbReference>
<evidence type="ECO:0000256" key="3">
    <source>
        <dbReference type="ARBA" id="ARBA00022725"/>
    </source>
</evidence>
<feature type="transmembrane region" description="Helical" evidence="10">
    <location>
        <begin position="359"/>
        <end position="385"/>
    </location>
</feature>
<evidence type="ECO:0000256" key="6">
    <source>
        <dbReference type="ARBA" id="ARBA00023136"/>
    </source>
</evidence>
<feature type="transmembrane region" description="Helical" evidence="10">
    <location>
        <begin position="25"/>
        <end position="47"/>
    </location>
</feature>
<evidence type="ECO:0000256" key="5">
    <source>
        <dbReference type="ARBA" id="ARBA00023040"/>
    </source>
</evidence>
<sequence>MAVGNETKVIEFTLLGLSDTPELQIVFFMVFLPLYLLTVAGNLLIMVTIKVDPRLHSPMYFFLSNMSFLDLCYSTVTVPKTLLSLISENKAISFNDCIAQLFFLHFFGGTECFLLTLMAYDRYVAICNPLRYTTIMNRTVCFQLVASTWVAGFVHSFTQAFLTYQLPFCGPNEINHFFCDVHPLSVLACSNIFAIETMIIANSGMISLTCFLVLLLSYIGIISTILKIRSAEGRRKAFSTCASHLMVVTLFFGPCVFIYLRPSVTFSADKMVSIFYTILTPLLNPVIYTLRNEEVKTAMKRLNSRKVFPQGMHKPCFQKKNNEKYWLEFGKVEGMAVRNETRVTQFILLGLSGNPDLQIVYFVLFLVVYLLTVTGNFLVVLTIYVDSHLHTPMYFFLSNLSFLDLSFSTVTVPRTLVNFLSQSKTISFNDCVTQFFFVHFIGSAEGLHLTLMAYDRYVAICHPLRYTTIMNRRVCLLLVVFTWLGGFTHACGQSFPIAQLSFCGPNELDHFFCDSHTLSLLACSDTFISEVADMANSGTLALICFFGVFISYVYIISTILKIRSVEGRRKAFSTCASHFLVVILFFGPCIFLYMRPSVVFAADKKVSVFYTIVTPLLNPCIYTLRSEEVKKAMKRLGGKKSFLGTNMN</sequence>
<feature type="transmembrane region" description="Helical" evidence="10">
    <location>
        <begin position="59"/>
        <end position="78"/>
    </location>
</feature>
<dbReference type="PRINTS" id="PR00245">
    <property type="entry name" value="OLFACTORYR"/>
</dbReference>
<dbReference type="RefSeq" id="XP_030042527.1">
    <property type="nucleotide sequence ID" value="XM_030186667.1"/>
</dbReference>
<reference evidence="13" key="1">
    <citation type="submission" date="2025-08" db="UniProtKB">
        <authorList>
            <consortium name="RefSeq"/>
        </authorList>
    </citation>
    <scope>IDENTIFICATION</scope>
</reference>
<keyword evidence="7 9" id="KW-0675">Receptor</keyword>
<keyword evidence="3" id="KW-0552">Olfaction</keyword>
<feature type="transmembrane region" description="Helical" evidence="10">
    <location>
        <begin position="540"/>
        <end position="560"/>
    </location>
</feature>
<feature type="domain" description="G-protein coupled receptors family 1 profile" evidence="11">
    <location>
        <begin position="41"/>
        <end position="288"/>
    </location>
</feature>
<dbReference type="GO" id="GO:0004984">
    <property type="term" value="F:olfactory receptor activity"/>
    <property type="evidence" value="ECO:0007669"/>
    <property type="project" value="InterPro"/>
</dbReference>
<evidence type="ECO:0000259" key="11">
    <source>
        <dbReference type="PROSITE" id="PS50262"/>
    </source>
</evidence>
<feature type="transmembrane region" description="Helical" evidence="10">
    <location>
        <begin position="140"/>
        <end position="162"/>
    </location>
</feature>
<dbReference type="KEGG" id="muo:115457245"/>
<organism evidence="12 13">
    <name type="scientific">Microcaecilia unicolor</name>
    <dbReference type="NCBI Taxonomy" id="1415580"/>
    <lineage>
        <taxon>Eukaryota</taxon>
        <taxon>Metazoa</taxon>
        <taxon>Chordata</taxon>
        <taxon>Craniata</taxon>
        <taxon>Vertebrata</taxon>
        <taxon>Euteleostomi</taxon>
        <taxon>Amphibia</taxon>
        <taxon>Gymnophiona</taxon>
        <taxon>Siphonopidae</taxon>
        <taxon>Microcaecilia</taxon>
    </lineage>
</organism>
<keyword evidence="6 10" id="KW-0472">Membrane</keyword>
<dbReference type="Pfam" id="PF13853">
    <property type="entry name" value="7tm_4"/>
    <property type="match status" value="2"/>
</dbReference>
<dbReference type="PROSITE" id="PS00237">
    <property type="entry name" value="G_PROTEIN_RECEP_F1_1"/>
    <property type="match status" value="2"/>
</dbReference>
<keyword evidence="4 10" id="KW-1133">Transmembrane helix</keyword>
<dbReference type="PROSITE" id="PS50262">
    <property type="entry name" value="G_PROTEIN_RECEP_F1_2"/>
    <property type="match status" value="2"/>
</dbReference>
<evidence type="ECO:0000256" key="2">
    <source>
        <dbReference type="ARBA" id="ARBA00022692"/>
    </source>
</evidence>
<dbReference type="GO" id="GO:0005886">
    <property type="term" value="C:plasma membrane"/>
    <property type="evidence" value="ECO:0007669"/>
    <property type="project" value="UniProtKB-ARBA"/>
</dbReference>
<keyword evidence="2 9" id="KW-0812">Transmembrane</keyword>
<dbReference type="PRINTS" id="PR00237">
    <property type="entry name" value="GPCRRHODOPSN"/>
</dbReference>
<evidence type="ECO:0000313" key="13">
    <source>
        <dbReference type="RefSeq" id="XP_030042527.1"/>
    </source>
</evidence>
<feature type="transmembrane region" description="Helical" evidence="10">
    <location>
        <begin position="205"/>
        <end position="226"/>
    </location>
</feature>
<dbReference type="InterPro" id="IPR050427">
    <property type="entry name" value="Olfactory_Receptors"/>
</dbReference>
<gene>
    <name evidence="13" type="primary">LOC115457245</name>
</gene>
<dbReference type="SUPFAM" id="SSF81321">
    <property type="entry name" value="Family A G protein-coupled receptor-like"/>
    <property type="match status" value="2"/>
</dbReference>
<dbReference type="AlphaFoldDB" id="A0A6P7WGZ4"/>
<evidence type="ECO:0000256" key="9">
    <source>
        <dbReference type="RuleBase" id="RU000688"/>
    </source>
</evidence>
<dbReference type="CDD" id="cd13954">
    <property type="entry name" value="7tmA_OR"/>
    <property type="match status" value="2"/>
</dbReference>
<feature type="transmembrane region" description="Helical" evidence="10">
    <location>
        <begin position="238"/>
        <end position="260"/>
    </location>
</feature>
<dbReference type="GeneID" id="115457245"/>
<dbReference type="FunFam" id="1.20.1070.10:FF:000007">
    <property type="entry name" value="Olfactory receptor"/>
    <property type="match status" value="2"/>
</dbReference>
<comment type="subcellular location">
    <subcellularLocation>
        <location evidence="1">Membrane</location>
        <topology evidence="1">Multi-pass membrane protein</topology>
    </subcellularLocation>
</comment>
<feature type="domain" description="G-protein coupled receptors family 1 profile" evidence="11">
    <location>
        <begin position="375"/>
        <end position="622"/>
    </location>
</feature>
<proteinExistence type="inferred from homology"/>
<feature type="transmembrane region" description="Helical" evidence="10">
    <location>
        <begin position="98"/>
        <end position="120"/>
    </location>
</feature>
<evidence type="ECO:0000256" key="1">
    <source>
        <dbReference type="ARBA" id="ARBA00004141"/>
    </source>
</evidence>
<dbReference type="InterPro" id="IPR000276">
    <property type="entry name" value="GPCR_Rhodpsn"/>
</dbReference>
<keyword evidence="8 9" id="KW-0807">Transducer</keyword>
<feature type="transmembrane region" description="Helical" evidence="10">
    <location>
        <begin position="572"/>
        <end position="594"/>
    </location>
</feature>
<dbReference type="Gene3D" id="1.20.1070.10">
    <property type="entry name" value="Rhodopsin 7-helix transmembrane proteins"/>
    <property type="match status" value="2"/>
</dbReference>
<keyword evidence="5 9" id="KW-0297">G-protein coupled receptor</keyword>
<accession>A0A6P7WGZ4</accession>
<evidence type="ECO:0000256" key="4">
    <source>
        <dbReference type="ARBA" id="ARBA00022989"/>
    </source>
</evidence>
<keyword evidence="3" id="KW-0716">Sensory transduction</keyword>
<name>A0A6P7WGZ4_9AMPH</name>
<evidence type="ECO:0000256" key="7">
    <source>
        <dbReference type="ARBA" id="ARBA00023170"/>
    </source>
</evidence>
<dbReference type="Proteomes" id="UP000515156">
    <property type="component" value="Chromosome 14"/>
</dbReference>
<evidence type="ECO:0000256" key="8">
    <source>
        <dbReference type="ARBA" id="ARBA00023224"/>
    </source>
</evidence>
<evidence type="ECO:0000256" key="10">
    <source>
        <dbReference type="SAM" id="Phobius"/>
    </source>
</evidence>
<dbReference type="OrthoDB" id="10017003at2759"/>
<dbReference type="InterPro" id="IPR017452">
    <property type="entry name" value="GPCR_Rhodpsn_7TM"/>
</dbReference>
<dbReference type="InterPro" id="IPR000725">
    <property type="entry name" value="Olfact_rcpt"/>
</dbReference>